<dbReference type="GO" id="GO:0030245">
    <property type="term" value="P:cellulose catabolic process"/>
    <property type="evidence" value="ECO:0007669"/>
    <property type="project" value="UniProtKB-KW"/>
</dbReference>
<evidence type="ECO:0000256" key="9">
    <source>
        <dbReference type="ARBA" id="ARBA00023295"/>
    </source>
</evidence>
<dbReference type="Gene3D" id="3.20.20.300">
    <property type="entry name" value="Glycoside hydrolase, family 3, N-terminal domain"/>
    <property type="match status" value="1"/>
</dbReference>
<evidence type="ECO:0000313" key="14">
    <source>
        <dbReference type="Proteomes" id="UP000218811"/>
    </source>
</evidence>
<dbReference type="InterPro" id="IPR050288">
    <property type="entry name" value="Cellulose_deg_GH3"/>
</dbReference>
<dbReference type="STRING" id="742152.A0A2H3K1G7"/>
<evidence type="ECO:0000259" key="12">
    <source>
        <dbReference type="SMART" id="SM01217"/>
    </source>
</evidence>
<dbReference type="InterPro" id="IPR002772">
    <property type="entry name" value="Glyco_hydro_3_C"/>
</dbReference>
<dbReference type="SUPFAM" id="SSF52279">
    <property type="entry name" value="Beta-D-glucan exohydrolase, C-terminal domain"/>
    <property type="match status" value="1"/>
</dbReference>
<reference evidence="13 14" key="1">
    <citation type="journal article" date="2012" name="Science">
        <title>The Paleozoic origin of enzymatic lignin decomposition reconstructed from 31 fungal genomes.</title>
        <authorList>
            <person name="Floudas D."/>
            <person name="Binder M."/>
            <person name="Riley R."/>
            <person name="Barry K."/>
            <person name="Blanchette R.A."/>
            <person name="Henrissat B."/>
            <person name="Martinez A.T."/>
            <person name="Otillar R."/>
            <person name="Spatafora J.W."/>
            <person name="Yadav J.S."/>
            <person name="Aerts A."/>
            <person name="Benoit I."/>
            <person name="Boyd A."/>
            <person name="Carlson A."/>
            <person name="Copeland A."/>
            <person name="Coutinho P.M."/>
            <person name="de Vries R.P."/>
            <person name="Ferreira P."/>
            <person name="Findley K."/>
            <person name="Foster B."/>
            <person name="Gaskell J."/>
            <person name="Glotzer D."/>
            <person name="Gorecki P."/>
            <person name="Heitman J."/>
            <person name="Hesse C."/>
            <person name="Hori C."/>
            <person name="Igarashi K."/>
            <person name="Jurgens J.A."/>
            <person name="Kallen N."/>
            <person name="Kersten P."/>
            <person name="Kohler A."/>
            <person name="Kuees U."/>
            <person name="Kumar T.K.A."/>
            <person name="Kuo A."/>
            <person name="LaButti K."/>
            <person name="Larrondo L.F."/>
            <person name="Lindquist E."/>
            <person name="Ling A."/>
            <person name="Lombard V."/>
            <person name="Lucas S."/>
            <person name="Lundell T."/>
            <person name="Martin R."/>
            <person name="McLaughlin D.J."/>
            <person name="Morgenstern I."/>
            <person name="Morin E."/>
            <person name="Murat C."/>
            <person name="Nagy L.G."/>
            <person name="Nolan M."/>
            <person name="Ohm R.A."/>
            <person name="Patyshakuliyeva A."/>
            <person name="Rokas A."/>
            <person name="Ruiz-Duenas F.J."/>
            <person name="Sabat G."/>
            <person name="Salamov A."/>
            <person name="Samejima M."/>
            <person name="Schmutz J."/>
            <person name="Slot J.C."/>
            <person name="St John F."/>
            <person name="Stenlid J."/>
            <person name="Sun H."/>
            <person name="Sun S."/>
            <person name="Syed K."/>
            <person name="Tsang A."/>
            <person name="Wiebenga A."/>
            <person name="Young D."/>
            <person name="Pisabarro A."/>
            <person name="Eastwood D.C."/>
            <person name="Martin F."/>
            <person name="Cullen D."/>
            <person name="Grigoriev I.V."/>
            <person name="Hibbett D.S."/>
        </authorList>
    </citation>
    <scope>NUCLEOTIDE SEQUENCE [LARGE SCALE GENOMIC DNA]</scope>
    <source>
        <strain evidence="13 14">MD-104</strain>
    </source>
</reference>
<dbReference type="Gene3D" id="2.60.40.10">
    <property type="entry name" value="Immunoglobulins"/>
    <property type="match status" value="1"/>
</dbReference>
<evidence type="ECO:0000256" key="3">
    <source>
        <dbReference type="ARBA" id="ARBA00005336"/>
    </source>
</evidence>
<evidence type="ECO:0000256" key="8">
    <source>
        <dbReference type="ARBA" id="ARBA00023277"/>
    </source>
</evidence>
<keyword evidence="11" id="KW-0732">Signal</keyword>
<evidence type="ECO:0000256" key="10">
    <source>
        <dbReference type="ARBA" id="ARBA00023326"/>
    </source>
</evidence>
<feature type="domain" description="Fibronectin type III-like" evidence="12">
    <location>
        <begin position="912"/>
        <end position="981"/>
    </location>
</feature>
<evidence type="ECO:0000313" key="13">
    <source>
        <dbReference type="EMBL" id="PCH42864.1"/>
    </source>
</evidence>
<protein>
    <recommendedName>
        <fullName evidence="4">beta-glucosidase</fullName>
        <ecNumber evidence="4">3.2.1.21</ecNumber>
    </recommendedName>
</protein>
<keyword evidence="14" id="KW-1185">Reference proteome</keyword>
<dbReference type="GO" id="GO:0008422">
    <property type="term" value="F:beta-glucosidase activity"/>
    <property type="evidence" value="ECO:0007669"/>
    <property type="project" value="UniProtKB-EC"/>
</dbReference>
<evidence type="ECO:0000256" key="7">
    <source>
        <dbReference type="ARBA" id="ARBA00023180"/>
    </source>
</evidence>
<keyword evidence="7" id="KW-0325">Glycoprotein</keyword>
<dbReference type="FunFam" id="3.20.20.300:FF:000002">
    <property type="entry name" value="Probable beta-glucosidase"/>
    <property type="match status" value="1"/>
</dbReference>
<dbReference type="InterPro" id="IPR001764">
    <property type="entry name" value="Glyco_hydro_3_N"/>
</dbReference>
<dbReference type="InterPro" id="IPR026891">
    <property type="entry name" value="Fn3-like"/>
</dbReference>
<evidence type="ECO:0000256" key="6">
    <source>
        <dbReference type="ARBA" id="ARBA00023001"/>
    </source>
</evidence>
<comment type="similarity">
    <text evidence="3">Belongs to the glycosyl hydrolase 3 family.</text>
</comment>
<dbReference type="EC" id="3.2.1.21" evidence="4"/>
<keyword evidence="9" id="KW-0326">Glycosidase</keyword>
<keyword evidence="5 13" id="KW-0378">Hydrolase</keyword>
<dbReference type="Pfam" id="PF01915">
    <property type="entry name" value="Glyco_hydro_3_C"/>
    <property type="match status" value="1"/>
</dbReference>
<dbReference type="PANTHER" id="PTHR42715">
    <property type="entry name" value="BETA-GLUCOSIDASE"/>
    <property type="match status" value="1"/>
</dbReference>
<dbReference type="OrthoDB" id="416222at2759"/>
<gene>
    <name evidence="13" type="ORF">WOLCODRAFT_25589</name>
</gene>
<evidence type="ECO:0000256" key="11">
    <source>
        <dbReference type="SAM" id="SignalP"/>
    </source>
</evidence>
<evidence type="ECO:0000256" key="2">
    <source>
        <dbReference type="ARBA" id="ARBA00004987"/>
    </source>
</evidence>
<dbReference type="PRINTS" id="PR00133">
    <property type="entry name" value="GLHYDRLASE3"/>
</dbReference>
<name>A0A2H3K1G7_WOLCO</name>
<evidence type="ECO:0000256" key="4">
    <source>
        <dbReference type="ARBA" id="ARBA00012744"/>
    </source>
</evidence>
<feature type="chain" id="PRO_5013864033" description="beta-glucosidase" evidence="11">
    <location>
        <begin position="21"/>
        <end position="992"/>
    </location>
</feature>
<dbReference type="Pfam" id="PF00933">
    <property type="entry name" value="Glyco_hydro_3"/>
    <property type="match status" value="1"/>
</dbReference>
<dbReference type="Gene3D" id="3.40.50.1700">
    <property type="entry name" value="Glycoside hydrolase family 3 C-terminal domain"/>
    <property type="match status" value="1"/>
</dbReference>
<dbReference type="Proteomes" id="UP000218811">
    <property type="component" value="Unassembled WGS sequence"/>
</dbReference>
<dbReference type="InterPro" id="IPR017853">
    <property type="entry name" value="GH"/>
</dbReference>
<keyword evidence="10" id="KW-0624">Polysaccharide degradation</keyword>
<evidence type="ECO:0000256" key="1">
    <source>
        <dbReference type="ARBA" id="ARBA00000448"/>
    </source>
</evidence>
<dbReference type="FunFam" id="3.40.50.1700:FF:000003">
    <property type="entry name" value="Probable beta-glucosidase"/>
    <property type="match status" value="1"/>
</dbReference>
<dbReference type="SUPFAM" id="SSF51445">
    <property type="entry name" value="(Trans)glycosidases"/>
    <property type="match status" value="1"/>
</dbReference>
<organism evidence="13 14">
    <name type="scientific">Wolfiporia cocos (strain MD-104)</name>
    <name type="common">Brown rot fungus</name>
    <dbReference type="NCBI Taxonomy" id="742152"/>
    <lineage>
        <taxon>Eukaryota</taxon>
        <taxon>Fungi</taxon>
        <taxon>Dikarya</taxon>
        <taxon>Basidiomycota</taxon>
        <taxon>Agaricomycotina</taxon>
        <taxon>Agaricomycetes</taxon>
        <taxon>Polyporales</taxon>
        <taxon>Phaeolaceae</taxon>
        <taxon>Wolfiporia</taxon>
    </lineage>
</organism>
<dbReference type="Pfam" id="PF14310">
    <property type="entry name" value="Fn3-like"/>
    <property type="match status" value="1"/>
</dbReference>
<dbReference type="EMBL" id="KB468135">
    <property type="protein sequence ID" value="PCH42864.1"/>
    <property type="molecule type" value="Genomic_DNA"/>
</dbReference>
<dbReference type="PANTHER" id="PTHR42715:SF2">
    <property type="entry name" value="BETA-GLUCOSIDASE F-RELATED"/>
    <property type="match status" value="1"/>
</dbReference>
<evidence type="ECO:0000256" key="5">
    <source>
        <dbReference type="ARBA" id="ARBA00022801"/>
    </source>
</evidence>
<accession>A0A2H3K1G7</accession>
<dbReference type="AlphaFoldDB" id="A0A2H3K1G7"/>
<keyword evidence="8" id="KW-0119">Carbohydrate metabolism</keyword>
<sequence>MTPSAKFAALAALLALGVRAAPSAVPILESSAVLPSSAVASSPAVTISSAVVSSAAVPASSAVASSPAVTISSAVASSPAVPVSSAAVSSPAVTISSAVPSSAVPSSVAYSSVAYSSAAYSSAAYSSAAYSSAAHSSAAHSSAHSSAASSAHATTSGGEVGEVSGVSYTVSGTYTVYGDPVPTNPPSLAHSRTSGEPPYNSGYGTEVAWQTLSLSSYAFTPYPTASAVAESPDYPPFSPLYPPAVENAGSTVTPDFGAAWDAAFAKAWAFVDGLTIPQKVNLTTGVYWEQGLCVGNIGPITEDFQGLCLQDSPLGVRDTDYNTAFPAGITVASTFNRTAMRARGIEMGAEFRGKGANVALGPMMNMGRVAQAGRNWEGFGTDPFLSSEAAYETVLGMQSVGVQACAKHYVDYEQEYHRTLESSEVDDRTNHEIYTKPFLRSVMAGVASVMCSYNMINDTYACENDRTLNQILKAEFGFRGYVMSDWGAQMSTLSAMAGLDMSMPGDITLGSGTSWWGPNLTAFVENGTIPLARLDDMATRVMAGYYLLGQDQGYPNVSFNAFDPYDEVHNLHVNVQADHYKLVREIGREGAVLLKNTNGALPLSAPRNIALIGSDAAVGAVGPNGYSDRGGDDGLLAMGWGSGTDNFPYLVSPLEAIQARAREDGSSVNSWLLDWDTADAATAAWGYEVALVFVNADSGEGYIEVDGNYGDRNNLTLWHNADNLVQAVAAVNNNTIVVAHSVGPSIIEPWIEHPNVTAVIWAMVPGQEAGNSLVDVLYGDYNPSGRLPYTIGKRLEDYGVYLTVGGEADTILSVPYTEGLFYDYRHFDQYNITPRFEFGYGLSYTTFEYYDLYVDVLPPAPADATDAALMAGWDAGEPTPQGEGSSTAYWLHAPYVQVSFTVENTGALAGTEIPQMYVHFPADSGEPPSWLKGFDAIYLEPGESQEVAFTLPRYELSIWNVDAQGWQRPPGTISLSVGASSRDFRLSGTFPI</sequence>
<proteinExistence type="inferred from homology"/>
<dbReference type="InterPro" id="IPR036962">
    <property type="entry name" value="Glyco_hydro_3_N_sf"/>
</dbReference>
<comment type="pathway">
    <text evidence="2">Glycan metabolism; cellulose degradation.</text>
</comment>
<comment type="catalytic activity">
    <reaction evidence="1">
        <text>Hydrolysis of terminal, non-reducing beta-D-glucosyl residues with release of beta-D-glucose.</text>
        <dbReference type="EC" id="3.2.1.21"/>
    </reaction>
</comment>
<dbReference type="InterPro" id="IPR013783">
    <property type="entry name" value="Ig-like_fold"/>
</dbReference>
<dbReference type="SMART" id="SM01217">
    <property type="entry name" value="Fn3_like"/>
    <property type="match status" value="1"/>
</dbReference>
<dbReference type="InterPro" id="IPR036881">
    <property type="entry name" value="Glyco_hydro_3_C_sf"/>
</dbReference>
<feature type="signal peptide" evidence="11">
    <location>
        <begin position="1"/>
        <end position="20"/>
    </location>
</feature>
<dbReference type="OMA" id="VNDTYAC"/>
<keyword evidence="6" id="KW-0136">Cellulose degradation</keyword>